<feature type="compositionally biased region" description="Basic and acidic residues" evidence="1">
    <location>
        <begin position="571"/>
        <end position="581"/>
    </location>
</feature>
<evidence type="ECO:0000313" key="3">
    <source>
        <dbReference type="Proteomes" id="UP000244722"/>
    </source>
</evidence>
<comment type="caution">
    <text evidence="2">The sequence shown here is derived from an EMBL/GenBank/DDBJ whole genome shotgun (WGS) entry which is preliminary data.</text>
</comment>
<feature type="region of interest" description="Disordered" evidence="1">
    <location>
        <begin position="280"/>
        <end position="332"/>
    </location>
</feature>
<feature type="compositionally biased region" description="Polar residues" evidence="1">
    <location>
        <begin position="493"/>
        <end position="505"/>
    </location>
</feature>
<feature type="region of interest" description="Disordered" evidence="1">
    <location>
        <begin position="559"/>
        <end position="591"/>
    </location>
</feature>
<evidence type="ECO:0000256" key="1">
    <source>
        <dbReference type="SAM" id="MobiDB-lite"/>
    </source>
</evidence>
<name>A0A2T6ZH98_TUBBO</name>
<dbReference type="OrthoDB" id="5430981at2759"/>
<accession>A0A2T6ZH98</accession>
<sequence length="750" mass="83517">MPEGKFWKQLVPERRHLTELVLSTTTSPSSSHLSLSIPNTTANRINFSSSLPTTPTPQISVIWPQFDEARSQIHNSPSSSSSERVSFQFPSSPLPLPISFTTAPPEPVDKMDSALMADLGLKPFAFAGTSRDNVEQFPKGIELALTTDEKKNTWSDELKVYFLFQNIKAGSPAERFVRRLDGETTGSYGKVCEVLKERFGNDDELAEERRRAEESFLELQQHRDNEHLVATQFVHRLDSHELRIHVMTSLGSHPKMNDTIIKVRHTASMLDDASPIAQQRESGFDHGTSSDDDDSESDDDDSYHGKCARRRRRERARQSKTTKGLKAQWESEEAQNIRLELRELKKLIQKTQESSGNSPQPSSSSATRQLVQQTLPFVDTYAVNNLLAPPPPPMFGSMLLGQDRGQASSGVPFNYPPYRQLQLWNMNGNQPNAGYWHVLVGHWRTECPLLAYPNSDATNLPSGNNFSSTLLNILQNTQRQLQPPQQPPPTANRGVTHNQASTSEANGGLSRVVGTVAGIEIGSCSSAMDGMAVNITAKGKKILAENEFVKGLLQEGATDSTNRNNVGDTMGGERARPHSEVAESSGTAGEPVQQRLWHTYRQPGDDIKQWKLPKHQGRRPPIRLMVDQMPFDFIGGLRDRLVTGLTWGHFFDLAPEAKRARLNGRVFELKYILMDAGSVVNMSPISILQAIGASLFRTWEITIRTATSILVEIEFYTDLEIEVASVTTCLRVYAIPAICELNYGLLQSCR</sequence>
<keyword evidence="3" id="KW-1185">Reference proteome</keyword>
<feature type="region of interest" description="Disordered" evidence="1">
    <location>
        <begin position="479"/>
        <end position="507"/>
    </location>
</feature>
<dbReference type="AlphaFoldDB" id="A0A2T6ZH98"/>
<dbReference type="Proteomes" id="UP000244722">
    <property type="component" value="Unassembled WGS sequence"/>
</dbReference>
<organism evidence="2 3">
    <name type="scientific">Tuber borchii</name>
    <name type="common">White truffle</name>
    <dbReference type="NCBI Taxonomy" id="42251"/>
    <lineage>
        <taxon>Eukaryota</taxon>
        <taxon>Fungi</taxon>
        <taxon>Dikarya</taxon>
        <taxon>Ascomycota</taxon>
        <taxon>Pezizomycotina</taxon>
        <taxon>Pezizomycetes</taxon>
        <taxon>Pezizales</taxon>
        <taxon>Tuberaceae</taxon>
        <taxon>Tuber</taxon>
    </lineage>
</organism>
<proteinExistence type="predicted"/>
<feature type="compositionally biased region" description="Basic residues" evidence="1">
    <location>
        <begin position="306"/>
        <end position="320"/>
    </location>
</feature>
<reference evidence="2 3" key="1">
    <citation type="submission" date="2017-04" db="EMBL/GenBank/DDBJ databases">
        <title>Draft genome sequence of Tuber borchii Vittad., a whitish edible truffle.</title>
        <authorList>
            <consortium name="DOE Joint Genome Institute"/>
            <person name="Murat C."/>
            <person name="Kuo A."/>
            <person name="Barry K.W."/>
            <person name="Clum A."/>
            <person name="Dockter R.B."/>
            <person name="Fauchery L."/>
            <person name="Iotti M."/>
            <person name="Kohler A."/>
            <person name="Labutti K."/>
            <person name="Lindquist E.A."/>
            <person name="Lipzen A."/>
            <person name="Ohm R.A."/>
            <person name="Wang M."/>
            <person name="Grigoriev I.V."/>
            <person name="Zambonelli A."/>
            <person name="Martin F.M."/>
        </authorList>
    </citation>
    <scope>NUCLEOTIDE SEQUENCE [LARGE SCALE GENOMIC DNA]</scope>
    <source>
        <strain evidence="2 3">Tbo3840</strain>
    </source>
</reference>
<feature type="compositionally biased region" description="Acidic residues" evidence="1">
    <location>
        <begin position="290"/>
        <end position="301"/>
    </location>
</feature>
<dbReference type="EMBL" id="NESQ01000268">
    <property type="protein sequence ID" value="PUU74849.1"/>
    <property type="molecule type" value="Genomic_DNA"/>
</dbReference>
<evidence type="ECO:0000313" key="2">
    <source>
        <dbReference type="EMBL" id="PUU74849.1"/>
    </source>
</evidence>
<protein>
    <submittedName>
        <fullName evidence="2">Uncharacterized protein</fullName>
    </submittedName>
</protein>
<gene>
    <name evidence="2" type="ORF">B9Z19DRAFT_1067885</name>
</gene>